<dbReference type="Gene3D" id="3.90.1010.20">
    <property type="match status" value="1"/>
</dbReference>
<evidence type="ECO:0000313" key="4">
    <source>
        <dbReference type="Proteomes" id="UP000034301"/>
    </source>
</evidence>
<accession>A0A0G0QUS1</accession>
<feature type="compositionally biased region" description="Pro residues" evidence="1">
    <location>
        <begin position="76"/>
        <end position="89"/>
    </location>
</feature>
<feature type="region of interest" description="Disordered" evidence="1">
    <location>
        <begin position="45"/>
        <end position="89"/>
    </location>
</feature>
<dbReference type="GO" id="GO:0016020">
    <property type="term" value="C:membrane"/>
    <property type="evidence" value="ECO:0007669"/>
    <property type="project" value="InterPro"/>
</dbReference>
<evidence type="ECO:0000256" key="1">
    <source>
        <dbReference type="SAM" id="MobiDB-lite"/>
    </source>
</evidence>
<dbReference type="SMART" id="SM00900">
    <property type="entry name" value="FMN_bind"/>
    <property type="match status" value="1"/>
</dbReference>
<dbReference type="Pfam" id="PF04205">
    <property type="entry name" value="FMN_bind"/>
    <property type="match status" value="1"/>
</dbReference>
<dbReference type="PATRIC" id="fig|1618776.3.peg.115"/>
<feature type="compositionally biased region" description="Low complexity" evidence="1">
    <location>
        <begin position="49"/>
        <end position="75"/>
    </location>
</feature>
<dbReference type="AlphaFoldDB" id="A0A0G0QUS1"/>
<comment type="caution">
    <text evidence="3">The sequence shown here is derived from an EMBL/GenBank/DDBJ whole genome shotgun (WGS) entry which is preliminary data.</text>
</comment>
<gene>
    <name evidence="3" type="ORF">UT78_C0001G0109</name>
</gene>
<dbReference type="Proteomes" id="UP000034301">
    <property type="component" value="Unassembled WGS sequence"/>
</dbReference>
<dbReference type="GO" id="GO:0010181">
    <property type="term" value="F:FMN binding"/>
    <property type="evidence" value="ECO:0007669"/>
    <property type="project" value="InterPro"/>
</dbReference>
<organism evidence="3 4">
    <name type="scientific">Candidatus Nomurabacteria bacterium GW2011_GWF2_40_12</name>
    <dbReference type="NCBI Taxonomy" id="1618776"/>
    <lineage>
        <taxon>Bacteria</taxon>
        <taxon>Candidatus Nomuraibacteriota</taxon>
    </lineage>
</organism>
<evidence type="ECO:0000313" key="3">
    <source>
        <dbReference type="EMBL" id="KKR43923.1"/>
    </source>
</evidence>
<evidence type="ECO:0000259" key="2">
    <source>
        <dbReference type="SMART" id="SM00900"/>
    </source>
</evidence>
<sequence>MKKLVLSISLIFVFSAYTLYVRIMGASAPVALTPEPNKQKVALSLPQYKTTTGNPKTGPTPKPTTTSSSGTSSTPTPIPTSNPTPAPAPAPVVANVGKYKNGTYTGSVIDAYYGNIQVRTVISGGEIVDVQFLDYPQDRKNSVRINERAMPYLISEAITIQDSNVDTVSGASFTSAAYRKSLSSALAQARQS</sequence>
<proteinExistence type="predicted"/>
<reference evidence="3 4" key="1">
    <citation type="journal article" date="2015" name="Nature">
        <title>rRNA introns, odd ribosomes, and small enigmatic genomes across a large radiation of phyla.</title>
        <authorList>
            <person name="Brown C.T."/>
            <person name="Hug L.A."/>
            <person name="Thomas B.C."/>
            <person name="Sharon I."/>
            <person name="Castelle C.J."/>
            <person name="Singh A."/>
            <person name="Wilkins M.J."/>
            <person name="Williams K.H."/>
            <person name="Banfield J.F."/>
        </authorList>
    </citation>
    <scope>NUCLEOTIDE SEQUENCE [LARGE SCALE GENOMIC DNA]</scope>
</reference>
<dbReference type="EMBL" id="LBYC01000001">
    <property type="protein sequence ID" value="KKR43923.1"/>
    <property type="molecule type" value="Genomic_DNA"/>
</dbReference>
<dbReference type="InterPro" id="IPR007329">
    <property type="entry name" value="FMN-bd"/>
</dbReference>
<name>A0A0G0QUS1_9BACT</name>
<feature type="domain" description="FMN-binding" evidence="2">
    <location>
        <begin position="111"/>
        <end position="189"/>
    </location>
</feature>
<protein>
    <recommendedName>
        <fullName evidence="2">FMN-binding domain-containing protein</fullName>
    </recommendedName>
</protein>